<evidence type="ECO:0000313" key="2">
    <source>
        <dbReference type="EMBL" id="OGG53592.1"/>
    </source>
</evidence>
<dbReference type="Pfam" id="PF01208">
    <property type="entry name" value="URO-D"/>
    <property type="match status" value="1"/>
</dbReference>
<dbReference type="InterPro" id="IPR038071">
    <property type="entry name" value="UROD/MetE-like_sf"/>
</dbReference>
<dbReference type="Gene3D" id="3.20.20.210">
    <property type="match status" value="1"/>
</dbReference>
<dbReference type="EMBL" id="MFKF01000118">
    <property type="protein sequence ID" value="OGG53592.1"/>
    <property type="molecule type" value="Genomic_DNA"/>
</dbReference>
<reference evidence="2 3" key="1">
    <citation type="journal article" date="2016" name="Nat. Commun.">
        <title>Thousands of microbial genomes shed light on interconnected biogeochemical processes in an aquifer system.</title>
        <authorList>
            <person name="Anantharaman K."/>
            <person name="Brown C.T."/>
            <person name="Hug L.A."/>
            <person name="Sharon I."/>
            <person name="Castelle C.J."/>
            <person name="Probst A.J."/>
            <person name="Thomas B.C."/>
            <person name="Singh A."/>
            <person name="Wilkins M.J."/>
            <person name="Karaoz U."/>
            <person name="Brodie E.L."/>
            <person name="Williams K.H."/>
            <person name="Hubbard S.S."/>
            <person name="Banfield J.F."/>
        </authorList>
    </citation>
    <scope>NUCLEOTIDE SEQUENCE [LARGE SCALE GENOMIC DNA]</scope>
    <source>
        <strain evidence="3">RIFCSPLOWO2_12_FULL_64_10</strain>
    </source>
</reference>
<dbReference type="Proteomes" id="UP000178606">
    <property type="component" value="Unassembled WGS sequence"/>
</dbReference>
<gene>
    <name evidence="2" type="ORF">A3F84_02735</name>
</gene>
<protein>
    <recommendedName>
        <fullName evidence="1">Uroporphyrinogen decarboxylase (URO-D) domain-containing protein</fullName>
    </recommendedName>
</protein>
<dbReference type="GO" id="GO:0004853">
    <property type="term" value="F:uroporphyrinogen decarboxylase activity"/>
    <property type="evidence" value="ECO:0007669"/>
    <property type="project" value="InterPro"/>
</dbReference>
<sequence>MAKPRMTGRERILAAIRHEAPDRVPISPRVGAWLTAEYGDASIGTQMEKLPDMDVMHIVGDGTPNYLDSYPDEYDLPEVQVDQRRYQEGDVRVVERTFHTPAGDLSDRTVIPPAGGVYGVSPNPFKTEHLVKGPEDLDALSYVFHEVNTDFDFLQDYGEQVGDRGVVMVCIRGALDHHAGFARGVQDLMTDYYDDRAFFDDLLWMFHRRSLAQARAALEGGAEFIFGSWYFHSLSVGWSPAIFERVFVPQIQEHVALAHSYDAYYDYYDDGKLKGSMEMIARTGVDVLETCTPPPVGDFDLATAKQRIGDRTTLKGYVDLLYVVKHGTPALVERTVREAMEVARPGGGFIIGSSDSFREGTPRENIAAYFEACKRYGVYR</sequence>
<comment type="caution">
    <text evidence="2">The sequence shown here is derived from an EMBL/GenBank/DDBJ whole genome shotgun (WGS) entry which is preliminary data.</text>
</comment>
<evidence type="ECO:0000313" key="3">
    <source>
        <dbReference type="Proteomes" id="UP000178606"/>
    </source>
</evidence>
<evidence type="ECO:0000259" key="1">
    <source>
        <dbReference type="Pfam" id="PF01208"/>
    </source>
</evidence>
<dbReference type="AlphaFoldDB" id="A0A1F6CXN0"/>
<dbReference type="GO" id="GO:0006779">
    <property type="term" value="P:porphyrin-containing compound biosynthetic process"/>
    <property type="evidence" value="ECO:0007669"/>
    <property type="project" value="InterPro"/>
</dbReference>
<dbReference type="SUPFAM" id="SSF51726">
    <property type="entry name" value="UROD/MetE-like"/>
    <property type="match status" value="1"/>
</dbReference>
<name>A0A1F6CXN0_HANXR</name>
<dbReference type="InterPro" id="IPR052024">
    <property type="entry name" value="Methanogen_methyltrans"/>
</dbReference>
<organism evidence="2 3">
    <name type="scientific">Handelsmanbacteria sp. (strain RIFCSPLOWO2_12_FULL_64_10)</name>
    <dbReference type="NCBI Taxonomy" id="1817868"/>
    <lineage>
        <taxon>Bacteria</taxon>
        <taxon>Candidatus Handelsmaniibacteriota</taxon>
    </lineage>
</organism>
<dbReference type="PANTHER" id="PTHR47099:SF1">
    <property type="entry name" value="METHYLCOBAMIDE:COM METHYLTRANSFERASE MTBA"/>
    <property type="match status" value="1"/>
</dbReference>
<proteinExistence type="predicted"/>
<dbReference type="PANTHER" id="PTHR47099">
    <property type="entry name" value="METHYLCOBAMIDE:COM METHYLTRANSFERASE MTBA"/>
    <property type="match status" value="1"/>
</dbReference>
<dbReference type="InterPro" id="IPR000257">
    <property type="entry name" value="Uroporphyrinogen_deCOase"/>
</dbReference>
<feature type="domain" description="Uroporphyrinogen decarboxylase (URO-D)" evidence="1">
    <location>
        <begin position="59"/>
        <end position="376"/>
    </location>
</feature>
<accession>A0A1F6CXN0</accession>